<evidence type="ECO:0000259" key="12">
    <source>
        <dbReference type="PROSITE" id="PS51760"/>
    </source>
</evidence>
<protein>
    <recommendedName>
        <fullName evidence="10">Beta-xylanase</fullName>
        <ecNumber evidence="10">3.2.1.8</ecNumber>
    </recommendedName>
</protein>
<evidence type="ECO:0000256" key="6">
    <source>
        <dbReference type="ARBA" id="ARBA00023277"/>
    </source>
</evidence>
<dbReference type="InterPro" id="IPR031158">
    <property type="entry name" value="GH10_AS"/>
</dbReference>
<comment type="caution">
    <text evidence="13">The sequence shown here is derived from an EMBL/GenBank/DDBJ whole genome shotgun (WGS) entry which is preliminary data.</text>
</comment>
<feature type="active site" description="Nucleophile" evidence="9">
    <location>
        <position position="474"/>
    </location>
</feature>
<evidence type="ECO:0000256" key="11">
    <source>
        <dbReference type="SAM" id="SignalP"/>
    </source>
</evidence>
<dbReference type="InterPro" id="IPR013830">
    <property type="entry name" value="SGNH_hydro"/>
</dbReference>
<dbReference type="PANTHER" id="PTHR31490">
    <property type="entry name" value="GLYCOSYL HYDROLASE"/>
    <property type="match status" value="1"/>
</dbReference>
<evidence type="ECO:0000256" key="5">
    <source>
        <dbReference type="ARBA" id="ARBA00022801"/>
    </source>
</evidence>
<evidence type="ECO:0000256" key="4">
    <source>
        <dbReference type="ARBA" id="ARBA00022729"/>
    </source>
</evidence>
<dbReference type="InterPro" id="IPR001000">
    <property type="entry name" value="GH10_dom"/>
</dbReference>
<dbReference type="EC" id="3.2.1.8" evidence="10"/>
<dbReference type="Gene3D" id="3.20.20.80">
    <property type="entry name" value="Glycosidases"/>
    <property type="match status" value="1"/>
</dbReference>
<keyword evidence="6 10" id="KW-0119">Carbohydrate metabolism</keyword>
<evidence type="ECO:0000256" key="10">
    <source>
        <dbReference type="RuleBase" id="RU361174"/>
    </source>
</evidence>
<evidence type="ECO:0000256" key="3">
    <source>
        <dbReference type="ARBA" id="ARBA00022651"/>
    </source>
</evidence>
<name>A0ABV0LT13_9PSEU</name>
<keyword evidence="5 10" id="KW-0378">Hydrolase</keyword>
<evidence type="ECO:0000256" key="9">
    <source>
        <dbReference type="PROSITE-ProRule" id="PRU10061"/>
    </source>
</evidence>
<evidence type="ECO:0000313" key="13">
    <source>
        <dbReference type="EMBL" id="MEQ0565296.1"/>
    </source>
</evidence>
<dbReference type="InterPro" id="IPR036514">
    <property type="entry name" value="SGNH_hydro_sf"/>
</dbReference>
<reference evidence="13 14" key="1">
    <citation type="submission" date="2024-05" db="EMBL/GenBank/DDBJ databases">
        <authorList>
            <person name="Zhao H."/>
            <person name="Xu Y."/>
            <person name="Lin S."/>
            <person name="Spain J.C."/>
            <person name="Zhou N.-Y."/>
        </authorList>
    </citation>
    <scope>NUCLEOTIDE SEQUENCE [LARGE SCALE GENOMIC DNA]</scope>
    <source>
        <strain evidence="13 14">NEAU-NG30</strain>
    </source>
</reference>
<sequence length="544" mass="57551">MKRLLAAAAALAIALTGWTGVANAESNGGVRIMPLGDSITYGTGVPGGYRIGLWQRLAAGRYTNDFVGSQFNGPSSLWDHDHEGHPGWRIDQIDANITGWLRTYNPRSVLLHIGTNDVLQNYNVAGAPGRLSTLLDHITATAPGADVFVAQLIPIGWASGDAAVRTFNNALPGIVQSKVNAGKRVHLVDMHSAVSAADLPDGVHPNAAGYDKMAAVWYNALRSVPGSIGNPRAAVATEALAAATLGSAAAAKGRTFGAAVANGHLGESAYTTTLDREFTGITPENEMKWDATEPSRGSFRFGAADAIVSHAQGHGQKVRGHTLVWHAQLPGWVSGIGSGSELLAAMRNHIAGVAGHYRGKIAYWDVVNEAFNEDGTRRPSVFQQRIGNSYIEEAFRAARAADGSAKLCYNDYNTDNQNAKSNGVYNMVRDFKARGVPIDCVGFQAHLSAGQNLSTLQANLQRFAALGVDVNITELDVGGSGSAQANTYGQVVRACLAVSRCTSITTWGVTDKYSWRSGSTPLLFDGNYARKPAYTAVLQAFGAA</sequence>
<organism evidence="13 14">
    <name type="scientific">Amycolatopsis melonis</name>
    <dbReference type="NCBI Taxonomy" id="3156488"/>
    <lineage>
        <taxon>Bacteria</taxon>
        <taxon>Bacillati</taxon>
        <taxon>Actinomycetota</taxon>
        <taxon>Actinomycetes</taxon>
        <taxon>Pseudonocardiales</taxon>
        <taxon>Pseudonocardiaceae</taxon>
        <taxon>Amycolatopsis</taxon>
    </lineage>
</organism>
<dbReference type="Pfam" id="PF13472">
    <property type="entry name" value="Lipase_GDSL_2"/>
    <property type="match status" value="1"/>
</dbReference>
<keyword evidence="8 10" id="KW-0624">Polysaccharide degradation</keyword>
<proteinExistence type="inferred from homology"/>
<feature type="chain" id="PRO_5045727973" description="Beta-xylanase" evidence="11">
    <location>
        <begin position="25"/>
        <end position="544"/>
    </location>
</feature>
<comment type="catalytic activity">
    <reaction evidence="1 10">
        <text>Endohydrolysis of (1-&gt;4)-beta-D-xylosidic linkages in xylans.</text>
        <dbReference type="EC" id="3.2.1.8"/>
    </reaction>
</comment>
<dbReference type="PROSITE" id="PS00591">
    <property type="entry name" value="GH10_1"/>
    <property type="match status" value="1"/>
</dbReference>
<dbReference type="InterPro" id="IPR044846">
    <property type="entry name" value="GH10"/>
</dbReference>
<evidence type="ECO:0000256" key="8">
    <source>
        <dbReference type="ARBA" id="ARBA00023326"/>
    </source>
</evidence>
<gene>
    <name evidence="13" type="ORF">ABJI51_39990</name>
</gene>
<dbReference type="Proteomes" id="UP001440984">
    <property type="component" value="Unassembled WGS sequence"/>
</dbReference>
<accession>A0ABV0LT13</accession>
<dbReference type="CDD" id="cd01833">
    <property type="entry name" value="XynB_like"/>
    <property type="match status" value="1"/>
</dbReference>
<comment type="similarity">
    <text evidence="2 10">Belongs to the glycosyl hydrolase 10 (cellulase F) family.</text>
</comment>
<evidence type="ECO:0000313" key="14">
    <source>
        <dbReference type="Proteomes" id="UP001440984"/>
    </source>
</evidence>
<feature type="signal peptide" evidence="11">
    <location>
        <begin position="1"/>
        <end position="24"/>
    </location>
</feature>
<keyword evidence="4 11" id="KW-0732">Signal</keyword>
<feature type="domain" description="GH10" evidence="12">
    <location>
        <begin position="242"/>
        <end position="540"/>
    </location>
</feature>
<dbReference type="PROSITE" id="PS51760">
    <property type="entry name" value="GH10_2"/>
    <property type="match status" value="1"/>
</dbReference>
<evidence type="ECO:0000256" key="7">
    <source>
        <dbReference type="ARBA" id="ARBA00023295"/>
    </source>
</evidence>
<keyword evidence="14" id="KW-1185">Reference proteome</keyword>
<dbReference type="SUPFAM" id="SSF51445">
    <property type="entry name" value="(Trans)glycosidases"/>
    <property type="match status" value="1"/>
</dbReference>
<dbReference type="Pfam" id="PF00331">
    <property type="entry name" value="Glyco_hydro_10"/>
    <property type="match status" value="1"/>
</dbReference>
<dbReference type="PANTHER" id="PTHR31490:SF88">
    <property type="entry name" value="BETA-XYLANASE"/>
    <property type="match status" value="1"/>
</dbReference>
<keyword evidence="3" id="KW-0858">Xylan degradation</keyword>
<dbReference type="InterPro" id="IPR017853">
    <property type="entry name" value="GH"/>
</dbReference>
<evidence type="ECO:0000256" key="2">
    <source>
        <dbReference type="ARBA" id="ARBA00007495"/>
    </source>
</evidence>
<dbReference type="RefSeq" id="WP_348956382.1">
    <property type="nucleotide sequence ID" value="NZ_JBDZYD010000019.1"/>
</dbReference>
<dbReference type="SMART" id="SM00633">
    <property type="entry name" value="Glyco_10"/>
    <property type="match status" value="1"/>
</dbReference>
<dbReference type="SUPFAM" id="SSF52266">
    <property type="entry name" value="SGNH hydrolase"/>
    <property type="match status" value="1"/>
</dbReference>
<dbReference type="Gene3D" id="3.40.50.1110">
    <property type="entry name" value="SGNH hydrolase"/>
    <property type="match status" value="1"/>
</dbReference>
<evidence type="ECO:0000256" key="1">
    <source>
        <dbReference type="ARBA" id="ARBA00000681"/>
    </source>
</evidence>
<dbReference type="PRINTS" id="PR00134">
    <property type="entry name" value="GLHYDRLASE10"/>
</dbReference>
<keyword evidence="7 10" id="KW-0326">Glycosidase</keyword>
<dbReference type="EMBL" id="JBDZYD010000019">
    <property type="protein sequence ID" value="MEQ0565296.1"/>
    <property type="molecule type" value="Genomic_DNA"/>
</dbReference>